<reference evidence="2" key="1">
    <citation type="journal article" date="2009" name="BMC Genomics">
        <title>The complete genome sequence of Staphylothermus marinus reveals differences in sulfur metabolism among heterotrophic Crenarchaeota.</title>
        <authorList>
            <person name="Anderson I.J."/>
            <person name="Dharmarajan L."/>
            <person name="Rodriguez J."/>
            <person name="Hooper S."/>
            <person name="Porat I."/>
            <person name="Ulrich L.E."/>
            <person name="Elkins J.G."/>
            <person name="Mavromatis K."/>
            <person name="Sun H."/>
            <person name="Land M."/>
            <person name="Lapidus A."/>
            <person name="Lucas S."/>
            <person name="Barry K."/>
            <person name="Huber H."/>
            <person name="Zhulin I.B."/>
            <person name="Whitman W.B."/>
            <person name="Mukhopadhyay B."/>
            <person name="Woese C."/>
            <person name="Bristow J."/>
            <person name="Kyrpides N."/>
        </authorList>
    </citation>
    <scope>NUCLEOTIDE SEQUENCE [LARGE SCALE GENOMIC DNA]</scope>
    <source>
        <strain evidence="2">ATCC 43588 / DSM 3639 / JCM 9404 / F1</strain>
    </source>
</reference>
<dbReference type="eggNOG" id="arCOG08877">
    <property type="taxonomic scope" value="Archaea"/>
</dbReference>
<dbReference type="Proteomes" id="UP000000254">
    <property type="component" value="Chromosome"/>
</dbReference>
<dbReference type="KEGG" id="smr:Smar_0961"/>
<organism evidence="1 2">
    <name type="scientific">Staphylothermus marinus (strain ATCC 43588 / DSM 3639 / JCM 9404 / F1)</name>
    <dbReference type="NCBI Taxonomy" id="399550"/>
    <lineage>
        <taxon>Archaea</taxon>
        <taxon>Thermoproteota</taxon>
        <taxon>Thermoprotei</taxon>
        <taxon>Desulfurococcales</taxon>
        <taxon>Desulfurococcaceae</taxon>
        <taxon>Staphylothermus</taxon>
    </lineage>
</organism>
<name>A3DN50_STAMF</name>
<dbReference type="EMBL" id="CP000575">
    <property type="protein sequence ID" value="ABN70060.1"/>
    <property type="molecule type" value="Genomic_DNA"/>
</dbReference>
<accession>A3DN50</accession>
<reference evidence="1 2" key="2">
    <citation type="journal article" date="2009" name="Stand. Genomic Sci.">
        <title>Complete genome sequence of Staphylothermus marinus Stetter and Fiala 1986 type strain F1.</title>
        <authorList>
            <person name="Anderson I.J."/>
            <person name="Sun H."/>
            <person name="Lapidus A."/>
            <person name="Copeland A."/>
            <person name="Glavina Del Rio T."/>
            <person name="Tice H."/>
            <person name="Dalin E."/>
            <person name="Lucas S."/>
            <person name="Barry K."/>
            <person name="Land M."/>
            <person name="Richardson P."/>
            <person name="Huber H."/>
            <person name="Kyrpides N.C."/>
        </authorList>
    </citation>
    <scope>NUCLEOTIDE SEQUENCE [LARGE SCALE GENOMIC DNA]</scope>
    <source>
        <strain evidence="2">ATCC 43588 / DSM 3639 / JCM 9404 / F1</strain>
    </source>
</reference>
<proteinExistence type="predicted"/>
<evidence type="ECO:0000313" key="1">
    <source>
        <dbReference type="EMBL" id="ABN70060.1"/>
    </source>
</evidence>
<gene>
    <name evidence="1" type="ordered locus">Smar_0961</name>
</gene>
<dbReference type="STRING" id="399550.Smar_0961"/>
<evidence type="ECO:0000313" key="2">
    <source>
        <dbReference type="Proteomes" id="UP000000254"/>
    </source>
</evidence>
<dbReference type="AlphaFoldDB" id="A3DN50"/>
<sequence>MTPVLIKSIEFDPILSLFNIRRDHLYEVVGESISSGEPYVLMCRRCGDFEVCLFLQASPLGGDEYRVLFHGVIVSVSHDKQLDRDLEYVFRLTDTVRSVKGRVYFYIPRNISVKAYRFLCGSGGLNNVYYRILPVEEAMIYLG</sequence>
<dbReference type="HOGENOM" id="CLU_1881162_0_0_2"/>
<keyword evidence="2" id="KW-1185">Reference proteome</keyword>
<protein>
    <submittedName>
        <fullName evidence="1">Uncharacterized protein</fullName>
    </submittedName>
</protein>